<accession>A0A1C6VS09</accession>
<dbReference type="PANTHER" id="PTHR43943">
    <property type="entry name" value="DEHYDROGENASE/REDUCTASE (SDR FAMILY) MEMBER 4"/>
    <property type="match status" value="1"/>
</dbReference>
<dbReference type="OrthoDB" id="9804774at2"/>
<dbReference type="SUPFAM" id="SSF51735">
    <property type="entry name" value="NAD(P)-binding Rossmann-fold domains"/>
    <property type="match status" value="1"/>
</dbReference>
<dbReference type="PRINTS" id="PR00081">
    <property type="entry name" value="GDHRDH"/>
</dbReference>
<evidence type="ECO:0000259" key="3">
    <source>
        <dbReference type="SMART" id="SM00822"/>
    </source>
</evidence>
<dbReference type="GO" id="GO:0016491">
    <property type="term" value="F:oxidoreductase activity"/>
    <property type="evidence" value="ECO:0007669"/>
    <property type="project" value="UniProtKB-KW"/>
</dbReference>
<evidence type="ECO:0000256" key="1">
    <source>
        <dbReference type="ARBA" id="ARBA00006484"/>
    </source>
</evidence>
<name>A0A1C6VS09_9ACTN</name>
<gene>
    <name evidence="4" type="ORF">GA0070608_3911</name>
</gene>
<dbReference type="Gene3D" id="3.40.50.720">
    <property type="entry name" value="NAD(P)-binding Rossmann-like Domain"/>
    <property type="match status" value="1"/>
</dbReference>
<evidence type="ECO:0000313" key="4">
    <source>
        <dbReference type="EMBL" id="SCL69109.1"/>
    </source>
</evidence>
<keyword evidence="2" id="KW-0560">Oxidoreductase</keyword>
<comment type="similarity">
    <text evidence="1">Belongs to the short-chain dehydrogenases/reductases (SDR) family.</text>
</comment>
<proteinExistence type="inferred from homology"/>
<feature type="domain" description="Ketoreductase" evidence="3">
    <location>
        <begin position="8"/>
        <end position="163"/>
    </location>
</feature>
<dbReference type="STRING" id="47871.GA0070608_3911"/>
<dbReference type="AlphaFoldDB" id="A0A1C6VS09"/>
<reference evidence="4 5" key="1">
    <citation type="submission" date="2016-06" db="EMBL/GenBank/DDBJ databases">
        <authorList>
            <person name="Kjaerup R.B."/>
            <person name="Dalgaard T.S."/>
            <person name="Juul-Madsen H.R."/>
        </authorList>
    </citation>
    <scope>NUCLEOTIDE SEQUENCE [LARGE SCALE GENOMIC DNA]</scope>
    <source>
        <strain evidence="4 5">DSM 43363</strain>
    </source>
</reference>
<dbReference type="Proteomes" id="UP000199343">
    <property type="component" value="Unassembled WGS sequence"/>
</dbReference>
<sequence>MDLGLTDRVYVLTGASRGLGYATAECLVADGARVVLSARDTDAVAAAAQRLGGPQRAVGLTADLADAETPDRLLAAAREHFGRLDGALVSVGGPPPGSAASVSDEQWRRSFETVFLGTVRMVRTVAAALAESAGGAIGLVLSTSARGPVPGLGISNGLRPGLAGMAKDVADEYGPRGVRVVGLLPGRIMTDRNVELFAATGDPERARAEAEAAIPLRRIGAPAEFGRVATFVLSPAASYLTGVTVPVDGGVLRSL</sequence>
<evidence type="ECO:0000256" key="2">
    <source>
        <dbReference type="ARBA" id="ARBA00023002"/>
    </source>
</evidence>
<evidence type="ECO:0000313" key="5">
    <source>
        <dbReference type="Proteomes" id="UP000199343"/>
    </source>
</evidence>
<dbReference type="Pfam" id="PF13561">
    <property type="entry name" value="adh_short_C2"/>
    <property type="match status" value="1"/>
</dbReference>
<dbReference type="InterPro" id="IPR057326">
    <property type="entry name" value="KR_dom"/>
</dbReference>
<dbReference type="InterPro" id="IPR036291">
    <property type="entry name" value="NAD(P)-bd_dom_sf"/>
</dbReference>
<organism evidence="4 5">
    <name type="scientific">Micromonospora peucetia</name>
    <dbReference type="NCBI Taxonomy" id="47871"/>
    <lineage>
        <taxon>Bacteria</taxon>
        <taxon>Bacillati</taxon>
        <taxon>Actinomycetota</taxon>
        <taxon>Actinomycetes</taxon>
        <taxon>Micromonosporales</taxon>
        <taxon>Micromonosporaceae</taxon>
        <taxon>Micromonospora</taxon>
    </lineage>
</organism>
<dbReference type="InterPro" id="IPR002347">
    <property type="entry name" value="SDR_fam"/>
</dbReference>
<dbReference type="SMART" id="SM00822">
    <property type="entry name" value="PKS_KR"/>
    <property type="match status" value="1"/>
</dbReference>
<dbReference type="PANTHER" id="PTHR43943:SF17">
    <property type="entry name" value="3-PHENYLPROPIONATE-DIHYDRODIOL_CINNAMIC ACID-DIHYDRODIOL DEHYDROGENASE"/>
    <property type="match status" value="1"/>
</dbReference>
<dbReference type="EMBL" id="FMIC01000002">
    <property type="protein sequence ID" value="SCL69109.1"/>
    <property type="molecule type" value="Genomic_DNA"/>
</dbReference>
<protein>
    <submittedName>
        <fullName evidence="4">3-oxoacyl-[acyl-carrier protein] reductase</fullName>
    </submittedName>
</protein>
<dbReference type="RefSeq" id="WP_091629986.1">
    <property type="nucleotide sequence ID" value="NZ_FMIC01000002.1"/>
</dbReference>